<comment type="caution">
    <text evidence="2">The sequence shown here is derived from an EMBL/GenBank/DDBJ whole genome shotgun (WGS) entry which is preliminary data.</text>
</comment>
<feature type="transmembrane region" description="Helical" evidence="1">
    <location>
        <begin position="372"/>
        <end position="391"/>
    </location>
</feature>
<keyword evidence="3" id="KW-1185">Reference proteome</keyword>
<feature type="transmembrane region" description="Helical" evidence="1">
    <location>
        <begin position="340"/>
        <end position="360"/>
    </location>
</feature>
<organism evidence="2 3">
    <name type="scientific">Durusdinium trenchii</name>
    <dbReference type="NCBI Taxonomy" id="1381693"/>
    <lineage>
        <taxon>Eukaryota</taxon>
        <taxon>Sar</taxon>
        <taxon>Alveolata</taxon>
        <taxon>Dinophyceae</taxon>
        <taxon>Suessiales</taxon>
        <taxon>Symbiodiniaceae</taxon>
        <taxon>Durusdinium</taxon>
    </lineage>
</organism>
<dbReference type="EMBL" id="CAXAMN010004725">
    <property type="protein sequence ID" value="CAK9010770.1"/>
    <property type="molecule type" value="Genomic_DNA"/>
</dbReference>
<name>A0ABP0J8P0_9DINO</name>
<evidence type="ECO:0000313" key="2">
    <source>
        <dbReference type="EMBL" id="CAK9010770.1"/>
    </source>
</evidence>
<feature type="transmembrane region" description="Helical" evidence="1">
    <location>
        <begin position="39"/>
        <end position="57"/>
    </location>
</feature>
<accession>A0ABP0J8P0</accession>
<keyword evidence="1" id="KW-0472">Membrane</keyword>
<sequence>MGDDHLGVVISMPTVAMLVGSMAVFVCRLPDKVQACFQMFSAGLLISAVANELFPLLKPAQSQLPLLVGFTVGLIFMFGLGYLTEFMEEDEEEVVTQKRTTSDIETALVDICEQERQKAKEHFQVETKEIDVEVNRLQDFLMRGSQNQIDEILHSLEYRVHKATRVLYVRSGLDDQNLTRMQFHGRELKQASERLQRFESFQKAKDNLKAFQACLEHLHGHAERAPFRRWKAMSKPAEDQQLSEQLPLALVMAVVVDAAVDGMLIGLSYAASPSAGWAMAIATCIEMGFLGLSFTASLQNATRSAFKIVFLAFLPPFILLLSGLGGNTLGFLFAEQPGTFVGFISFSIVALLFLVTQELLTEAQEVANGSPLINALFFVGLLCGILLETYIG</sequence>
<gene>
    <name evidence="2" type="ORF">CCMP2556_LOCUS10201</name>
</gene>
<evidence type="ECO:0000313" key="3">
    <source>
        <dbReference type="Proteomes" id="UP001642484"/>
    </source>
</evidence>
<evidence type="ECO:0000256" key="1">
    <source>
        <dbReference type="SAM" id="Phobius"/>
    </source>
</evidence>
<keyword evidence="1" id="KW-0812">Transmembrane</keyword>
<dbReference type="Proteomes" id="UP001642484">
    <property type="component" value="Unassembled WGS sequence"/>
</dbReference>
<feature type="transmembrane region" description="Helical" evidence="1">
    <location>
        <begin position="308"/>
        <end position="334"/>
    </location>
</feature>
<feature type="transmembrane region" description="Helical" evidence="1">
    <location>
        <begin position="6"/>
        <end position="27"/>
    </location>
</feature>
<reference evidence="2 3" key="1">
    <citation type="submission" date="2024-02" db="EMBL/GenBank/DDBJ databases">
        <authorList>
            <person name="Chen Y."/>
            <person name="Shah S."/>
            <person name="Dougan E. K."/>
            <person name="Thang M."/>
            <person name="Chan C."/>
        </authorList>
    </citation>
    <scope>NUCLEOTIDE SEQUENCE [LARGE SCALE GENOMIC DNA]</scope>
</reference>
<feature type="transmembrane region" description="Helical" evidence="1">
    <location>
        <begin position="277"/>
        <end position="296"/>
    </location>
</feature>
<keyword evidence="1" id="KW-1133">Transmembrane helix</keyword>
<feature type="transmembrane region" description="Helical" evidence="1">
    <location>
        <begin position="63"/>
        <end position="83"/>
    </location>
</feature>
<feature type="transmembrane region" description="Helical" evidence="1">
    <location>
        <begin position="248"/>
        <end position="271"/>
    </location>
</feature>
<proteinExistence type="predicted"/>
<protein>
    <submittedName>
        <fullName evidence="2">Uncharacterized protein</fullName>
    </submittedName>
</protein>